<dbReference type="InterPro" id="IPR013216">
    <property type="entry name" value="Methyltransf_11"/>
</dbReference>
<evidence type="ECO:0000259" key="1">
    <source>
        <dbReference type="Pfam" id="PF08241"/>
    </source>
</evidence>
<evidence type="ECO:0000313" key="2">
    <source>
        <dbReference type="EMBL" id="KKU57813.1"/>
    </source>
</evidence>
<dbReference type="PANTHER" id="PTHR42912">
    <property type="entry name" value="METHYLTRANSFERASE"/>
    <property type="match status" value="1"/>
</dbReference>
<keyword evidence="2" id="KW-0808">Transferase</keyword>
<dbReference type="Gene3D" id="3.40.50.150">
    <property type="entry name" value="Vaccinia Virus protein VP39"/>
    <property type="match status" value="1"/>
</dbReference>
<dbReference type="CDD" id="cd02440">
    <property type="entry name" value="AdoMet_MTases"/>
    <property type="match status" value="1"/>
</dbReference>
<dbReference type="GO" id="GO:0008757">
    <property type="term" value="F:S-adenosylmethionine-dependent methyltransferase activity"/>
    <property type="evidence" value="ECO:0007669"/>
    <property type="project" value="InterPro"/>
</dbReference>
<name>A0A0G1TUJ5_9BACT</name>
<dbReference type="Proteomes" id="UP000034307">
    <property type="component" value="Unassembled WGS sequence"/>
</dbReference>
<dbReference type="Pfam" id="PF08241">
    <property type="entry name" value="Methyltransf_11"/>
    <property type="match status" value="1"/>
</dbReference>
<organism evidence="2 3">
    <name type="scientific">Candidatus Amesbacteria bacterium GW2011_GWA2_47_11b</name>
    <dbReference type="NCBI Taxonomy" id="1618358"/>
    <lineage>
        <taxon>Bacteria</taxon>
        <taxon>Candidatus Amesiibacteriota</taxon>
    </lineage>
</organism>
<proteinExistence type="predicted"/>
<keyword evidence="2" id="KW-0489">Methyltransferase</keyword>
<dbReference type="GO" id="GO:0032259">
    <property type="term" value="P:methylation"/>
    <property type="evidence" value="ECO:0007669"/>
    <property type="project" value="UniProtKB-KW"/>
</dbReference>
<gene>
    <name evidence="2" type="ORF">UX80_C0009G0028</name>
</gene>
<protein>
    <submittedName>
        <fullName evidence="2">Phosphatidylethanolamine N-methyltransferase</fullName>
    </submittedName>
</protein>
<evidence type="ECO:0000313" key="3">
    <source>
        <dbReference type="Proteomes" id="UP000034307"/>
    </source>
</evidence>
<sequence>MTSNYYNDPEFSYPKYWQGRSYEHAAEILAIRRLLGKRHVASAADIGGGYGRLAPIFLKFTDHLTIIEPSVKQRRLAKGVNTIFGSAEDTGLPASSFDLVSIIRVLHHLPHPQPALQEIHRILRPGGLLLLEFANSFNFKARITSLITGQPISTLPLERRRASNIRRGSIPFVNHHPQAILKALSQTGFVILKTLSVSNFRSPSNPIVHLSAGPTVRLNSRTVGFLKKPRHRAGAGAFLMVK</sequence>
<dbReference type="InterPro" id="IPR029063">
    <property type="entry name" value="SAM-dependent_MTases_sf"/>
</dbReference>
<feature type="domain" description="Methyltransferase type 11" evidence="1">
    <location>
        <begin position="45"/>
        <end position="130"/>
    </location>
</feature>
<accession>A0A0G1TUJ5</accession>
<dbReference type="InterPro" id="IPR050508">
    <property type="entry name" value="Methyltransf_Superfamily"/>
</dbReference>
<dbReference type="AlphaFoldDB" id="A0A0G1TUJ5"/>
<dbReference type="PANTHER" id="PTHR42912:SF6">
    <property type="entry name" value="METHYLTRANSFERASE TYPE 11 DOMAIN-CONTAINING PROTEIN"/>
    <property type="match status" value="1"/>
</dbReference>
<dbReference type="SUPFAM" id="SSF53335">
    <property type="entry name" value="S-adenosyl-L-methionine-dependent methyltransferases"/>
    <property type="match status" value="1"/>
</dbReference>
<dbReference type="PATRIC" id="fig|1618358.3.peg.543"/>
<comment type="caution">
    <text evidence="2">The sequence shown here is derived from an EMBL/GenBank/DDBJ whole genome shotgun (WGS) entry which is preliminary data.</text>
</comment>
<dbReference type="EMBL" id="LCNO01000009">
    <property type="protein sequence ID" value="KKU57813.1"/>
    <property type="molecule type" value="Genomic_DNA"/>
</dbReference>
<dbReference type="STRING" id="1618358.UX80_C0009G0028"/>
<reference evidence="2 3" key="1">
    <citation type="journal article" date="2015" name="Nature">
        <title>rRNA introns, odd ribosomes, and small enigmatic genomes across a large radiation of phyla.</title>
        <authorList>
            <person name="Brown C.T."/>
            <person name="Hug L.A."/>
            <person name="Thomas B.C."/>
            <person name="Sharon I."/>
            <person name="Castelle C.J."/>
            <person name="Singh A."/>
            <person name="Wilkins M.J."/>
            <person name="Williams K.H."/>
            <person name="Banfield J.F."/>
        </authorList>
    </citation>
    <scope>NUCLEOTIDE SEQUENCE [LARGE SCALE GENOMIC DNA]</scope>
</reference>